<dbReference type="EMBL" id="CM007383">
    <property type="protein sequence ID" value="ONK76492.1"/>
    <property type="molecule type" value="Genomic_DNA"/>
</dbReference>
<evidence type="ECO:0000313" key="2">
    <source>
        <dbReference type="Proteomes" id="UP000243459"/>
    </source>
</evidence>
<evidence type="ECO:0000313" key="1">
    <source>
        <dbReference type="EMBL" id="ONK76492.1"/>
    </source>
</evidence>
<dbReference type="Gramene" id="ONK76492">
    <property type="protein sequence ID" value="ONK76492"/>
    <property type="gene ID" value="A4U43_C03F28640"/>
</dbReference>
<reference evidence="2" key="1">
    <citation type="journal article" date="2017" name="Nat. Commun.">
        <title>The asparagus genome sheds light on the origin and evolution of a young Y chromosome.</title>
        <authorList>
            <person name="Harkess A."/>
            <person name="Zhou J."/>
            <person name="Xu C."/>
            <person name="Bowers J.E."/>
            <person name="Van der Hulst R."/>
            <person name="Ayyampalayam S."/>
            <person name="Mercati F."/>
            <person name="Riccardi P."/>
            <person name="McKain M.R."/>
            <person name="Kakrana A."/>
            <person name="Tang H."/>
            <person name="Ray J."/>
            <person name="Groenendijk J."/>
            <person name="Arikit S."/>
            <person name="Mathioni S.M."/>
            <person name="Nakano M."/>
            <person name="Shan H."/>
            <person name="Telgmann-Rauber A."/>
            <person name="Kanno A."/>
            <person name="Yue Z."/>
            <person name="Chen H."/>
            <person name="Li W."/>
            <person name="Chen Y."/>
            <person name="Xu X."/>
            <person name="Zhang Y."/>
            <person name="Luo S."/>
            <person name="Chen H."/>
            <person name="Gao J."/>
            <person name="Mao Z."/>
            <person name="Pires J.C."/>
            <person name="Luo M."/>
            <person name="Kudrna D."/>
            <person name="Wing R.A."/>
            <person name="Meyers B.C."/>
            <person name="Yi K."/>
            <person name="Kong H."/>
            <person name="Lavrijsen P."/>
            <person name="Sunseri F."/>
            <person name="Falavigna A."/>
            <person name="Ye Y."/>
            <person name="Leebens-Mack J.H."/>
            <person name="Chen G."/>
        </authorList>
    </citation>
    <scope>NUCLEOTIDE SEQUENCE [LARGE SCALE GENOMIC DNA]</scope>
    <source>
        <strain evidence="2">cv. DH0086</strain>
    </source>
</reference>
<gene>
    <name evidence="1" type="ORF">A4U43_C03F28640</name>
</gene>
<protein>
    <submittedName>
        <fullName evidence="1">Uncharacterized protein</fullName>
    </submittedName>
</protein>
<name>A0A5P1FEG2_ASPOF</name>
<dbReference type="Proteomes" id="UP000243459">
    <property type="component" value="Chromosome 3"/>
</dbReference>
<organism evidence="1 2">
    <name type="scientific">Asparagus officinalis</name>
    <name type="common">Garden asparagus</name>
    <dbReference type="NCBI Taxonomy" id="4686"/>
    <lineage>
        <taxon>Eukaryota</taxon>
        <taxon>Viridiplantae</taxon>
        <taxon>Streptophyta</taxon>
        <taxon>Embryophyta</taxon>
        <taxon>Tracheophyta</taxon>
        <taxon>Spermatophyta</taxon>
        <taxon>Magnoliopsida</taxon>
        <taxon>Liliopsida</taxon>
        <taxon>Asparagales</taxon>
        <taxon>Asparagaceae</taxon>
        <taxon>Asparagoideae</taxon>
        <taxon>Asparagus</taxon>
    </lineage>
</organism>
<keyword evidence="2" id="KW-1185">Reference proteome</keyword>
<accession>A0A5P1FEG2</accession>
<dbReference type="AlphaFoldDB" id="A0A5P1FEG2"/>
<proteinExistence type="predicted"/>
<sequence>MAQDKVKQVVGDKGKANEIDRQETELHKLSRGRGFKASWVHPLAPICTPRECAEDSSIQRYLCDVQCMGDEQRSNVMGMSLRCTGRRGLKGA</sequence>